<protein>
    <submittedName>
        <fullName evidence="2">Uncharacterized protein</fullName>
    </submittedName>
</protein>
<keyword evidence="3" id="KW-1185">Reference proteome</keyword>
<evidence type="ECO:0000256" key="1">
    <source>
        <dbReference type="SAM" id="Phobius"/>
    </source>
</evidence>
<accession>A0A226DB05</accession>
<sequence>MIAKFDPNKGLGFLNYPKFYSISGNIDAINIIPHGQKYDGLFYSTFVNKSELVSDIMLPKPFDIYVWVAFLCSGIVLSVALWQLLEKRWSQLDLILLWIFAFAVGQTNETLENQVTKRVKVGSVIIAIWAGMMIILMHSYAGLFYSLLFSEVKVDLPDNLGELLNISGIKLYTFHNPTIEGFSISVDDLFDKVPQLKGGWRQVEKIQAILGKGIFLDTILALAFQGFVRSTRVSGKFIIFQNSDCLREIARLMKETGRFVELRNTDSYLVDSRWAWVSSRDRVGHVFGNFLAGLHEFGIYSYWINR</sequence>
<name>A0A226DB05_FOLCA</name>
<comment type="caution">
    <text evidence="2">The sequence shown here is derived from an EMBL/GenBank/DDBJ whole genome shotgun (WGS) entry which is preliminary data.</text>
</comment>
<feature type="transmembrane region" description="Helical" evidence="1">
    <location>
        <begin position="64"/>
        <end position="82"/>
    </location>
</feature>
<organism evidence="2 3">
    <name type="scientific">Folsomia candida</name>
    <name type="common">Springtail</name>
    <dbReference type="NCBI Taxonomy" id="158441"/>
    <lineage>
        <taxon>Eukaryota</taxon>
        <taxon>Metazoa</taxon>
        <taxon>Ecdysozoa</taxon>
        <taxon>Arthropoda</taxon>
        <taxon>Hexapoda</taxon>
        <taxon>Collembola</taxon>
        <taxon>Entomobryomorpha</taxon>
        <taxon>Isotomoidea</taxon>
        <taxon>Isotomidae</taxon>
        <taxon>Proisotominae</taxon>
        <taxon>Folsomia</taxon>
    </lineage>
</organism>
<evidence type="ECO:0000313" key="3">
    <source>
        <dbReference type="Proteomes" id="UP000198287"/>
    </source>
</evidence>
<dbReference type="Proteomes" id="UP000198287">
    <property type="component" value="Unassembled WGS sequence"/>
</dbReference>
<feature type="transmembrane region" description="Helical" evidence="1">
    <location>
        <begin position="126"/>
        <end position="148"/>
    </location>
</feature>
<keyword evidence="1" id="KW-0472">Membrane</keyword>
<reference evidence="2 3" key="1">
    <citation type="submission" date="2015-12" db="EMBL/GenBank/DDBJ databases">
        <title>The genome of Folsomia candida.</title>
        <authorList>
            <person name="Faddeeva A."/>
            <person name="Derks M.F."/>
            <person name="Anvar Y."/>
            <person name="Smit S."/>
            <person name="Van Straalen N."/>
            <person name="Roelofs D."/>
        </authorList>
    </citation>
    <scope>NUCLEOTIDE SEQUENCE [LARGE SCALE GENOMIC DNA]</scope>
    <source>
        <strain evidence="2 3">VU population</strain>
        <tissue evidence="2">Whole body</tissue>
    </source>
</reference>
<gene>
    <name evidence="2" type="ORF">Fcan01_22735</name>
</gene>
<dbReference type="EMBL" id="LNIX01000026">
    <property type="protein sequence ID" value="OXA42320.1"/>
    <property type="molecule type" value="Genomic_DNA"/>
</dbReference>
<proteinExistence type="predicted"/>
<keyword evidence="1" id="KW-0812">Transmembrane</keyword>
<keyword evidence="1" id="KW-1133">Transmembrane helix</keyword>
<dbReference type="AlphaFoldDB" id="A0A226DB05"/>
<evidence type="ECO:0000313" key="2">
    <source>
        <dbReference type="EMBL" id="OXA42320.1"/>
    </source>
</evidence>